<keyword evidence="1" id="KW-0004">4Fe-4S</keyword>
<evidence type="ECO:0000256" key="4">
    <source>
        <dbReference type="ARBA" id="ARBA00022741"/>
    </source>
</evidence>
<dbReference type="GO" id="GO:0061799">
    <property type="term" value="F:cyclic pyranopterin monophosphate synthase activity"/>
    <property type="evidence" value="ECO:0007669"/>
    <property type="project" value="TreeGrafter"/>
</dbReference>
<dbReference type="PANTHER" id="PTHR22960:SF28">
    <property type="entry name" value="GTP 3',8-CYCLASE"/>
    <property type="match status" value="1"/>
</dbReference>
<organism evidence="11">
    <name type="scientific">invertebrate metagenome</name>
    <dbReference type="NCBI Taxonomy" id="1711999"/>
    <lineage>
        <taxon>unclassified sequences</taxon>
        <taxon>metagenomes</taxon>
        <taxon>organismal metagenomes</taxon>
    </lineage>
</organism>
<dbReference type="InterPro" id="IPR010505">
    <property type="entry name" value="MoaA_twitch"/>
</dbReference>
<dbReference type="Pfam" id="PF06463">
    <property type="entry name" value="Mob_synth_C"/>
    <property type="match status" value="1"/>
</dbReference>
<dbReference type="Pfam" id="PF04055">
    <property type="entry name" value="Radical_SAM"/>
    <property type="match status" value="1"/>
</dbReference>
<dbReference type="HAMAP" id="MF_01225_B">
    <property type="entry name" value="MoaA_B"/>
    <property type="match status" value="1"/>
</dbReference>
<evidence type="ECO:0000256" key="3">
    <source>
        <dbReference type="ARBA" id="ARBA00022723"/>
    </source>
</evidence>
<dbReference type="CDD" id="cd21117">
    <property type="entry name" value="Twitch_MoaA"/>
    <property type="match status" value="1"/>
</dbReference>
<dbReference type="InterPro" id="IPR006638">
    <property type="entry name" value="Elp3/MiaA/NifB-like_rSAM"/>
</dbReference>
<evidence type="ECO:0000313" key="11">
    <source>
        <dbReference type="EMBL" id="PJE79436.1"/>
    </source>
</evidence>
<keyword evidence="5" id="KW-0408">Iron</keyword>
<dbReference type="EC" id="4.1.99.22" evidence="11"/>
<dbReference type="SFLD" id="SFLDG01067">
    <property type="entry name" value="SPASM/twitch_domain_containing"/>
    <property type="match status" value="1"/>
</dbReference>
<evidence type="ECO:0000259" key="10">
    <source>
        <dbReference type="PROSITE" id="PS51918"/>
    </source>
</evidence>
<keyword evidence="6" id="KW-0411">Iron-sulfur</keyword>
<feature type="domain" description="Radical SAM core" evidence="10">
    <location>
        <begin position="7"/>
        <end position="221"/>
    </location>
</feature>
<dbReference type="InterPro" id="IPR040064">
    <property type="entry name" value="MoaA-like"/>
</dbReference>
<evidence type="ECO:0000256" key="1">
    <source>
        <dbReference type="ARBA" id="ARBA00022485"/>
    </source>
</evidence>
<dbReference type="InterPro" id="IPR050105">
    <property type="entry name" value="MoCo_biosynth_MoaA/MoaC"/>
</dbReference>
<dbReference type="CDD" id="cd01335">
    <property type="entry name" value="Radical_SAM"/>
    <property type="match status" value="1"/>
</dbReference>
<dbReference type="SFLD" id="SFLDG01383">
    <property type="entry name" value="cyclic_pyranopterin_phosphate"/>
    <property type="match status" value="1"/>
</dbReference>
<dbReference type="AlphaFoldDB" id="A0A2H9T874"/>
<dbReference type="SUPFAM" id="SSF102114">
    <property type="entry name" value="Radical SAM enzymes"/>
    <property type="match status" value="1"/>
</dbReference>
<evidence type="ECO:0000256" key="6">
    <source>
        <dbReference type="ARBA" id="ARBA00023014"/>
    </source>
</evidence>
<keyword evidence="4" id="KW-0547">Nucleotide-binding</keyword>
<dbReference type="GO" id="GO:0061798">
    <property type="term" value="F:GTP 3',8'-cyclase activity"/>
    <property type="evidence" value="ECO:0007669"/>
    <property type="project" value="UniProtKB-EC"/>
</dbReference>
<dbReference type="SFLD" id="SFLDS00029">
    <property type="entry name" value="Radical_SAM"/>
    <property type="match status" value="1"/>
</dbReference>
<accession>A0A2H9T874</accession>
<evidence type="ECO:0000256" key="8">
    <source>
        <dbReference type="ARBA" id="ARBA00023150"/>
    </source>
</evidence>
<dbReference type="SMART" id="SM00729">
    <property type="entry name" value="Elp3"/>
    <property type="match status" value="1"/>
</dbReference>
<reference evidence="11" key="1">
    <citation type="journal article" date="2017" name="Appl. Environ. Microbiol.">
        <title>Molecular characterization of an Endozoicomonas-like organism causing infection in king scallop Pecten maximus L.</title>
        <authorList>
            <person name="Cano I."/>
            <person name="van Aerle R."/>
            <person name="Ross S."/>
            <person name="Verner-Jeffreys D.W."/>
            <person name="Paley R.K."/>
            <person name="Rimmer G."/>
            <person name="Ryder D."/>
            <person name="Hooper P."/>
            <person name="Stone D."/>
            <person name="Feist S.W."/>
        </authorList>
    </citation>
    <scope>NUCLEOTIDE SEQUENCE</scope>
</reference>
<evidence type="ECO:0000256" key="2">
    <source>
        <dbReference type="ARBA" id="ARBA00022691"/>
    </source>
</evidence>
<evidence type="ECO:0000256" key="9">
    <source>
        <dbReference type="ARBA" id="ARBA00023239"/>
    </source>
</evidence>
<proteinExistence type="inferred from homology"/>
<keyword evidence="7" id="KW-0342">GTP-binding</keyword>
<gene>
    <name evidence="11" type="primary">moaA</name>
    <name evidence="11" type="ORF">CI610_01599</name>
</gene>
<dbReference type="InterPro" id="IPR013483">
    <property type="entry name" value="MoaA"/>
</dbReference>
<dbReference type="InterPro" id="IPR058240">
    <property type="entry name" value="rSAM_sf"/>
</dbReference>
<protein>
    <submittedName>
        <fullName evidence="11">GTP 3',8-cyclase</fullName>
        <ecNumber evidence="11">4.1.99.22</ecNumber>
    </submittedName>
</protein>
<keyword evidence="8" id="KW-0501">Molybdenum cofactor biosynthesis</keyword>
<dbReference type="GO" id="GO:0006777">
    <property type="term" value="P:Mo-molybdopterin cofactor biosynthetic process"/>
    <property type="evidence" value="ECO:0007669"/>
    <property type="project" value="UniProtKB-KW"/>
</dbReference>
<dbReference type="InterPro" id="IPR007197">
    <property type="entry name" value="rSAM"/>
</dbReference>
<sequence length="326" mass="37377">MQTLHDRQGRHFPYLRLSLTDLCNFHCNYCLPDGCQTQHHRQGLTITEIQRLIRAFAAVGVQKIRLTGGEPTLRTDFLDIIRIIKHTEGIRHIAMTTNGYKMDQRVSQWLDAGINAINISMDSLDSFAFQQITGHNRLQEVLKGIDQALQSEAVKLKINTVLMKGINDKELTRFLEWIRCKPITLRFIELMQTGDNPAFFTKHHVDGQIIRQWLTCHGWMPIIRPADAGPAQEFFHPDFQGKIGLIMPYDKDFCKSCNRLRVTSLGQLQLCLFADGGIDLRDLLQHDHQHQELISRIHSSLLLKEDRHYLDQGITGNTHNLAQIGG</sequence>
<dbReference type="GO" id="GO:0046872">
    <property type="term" value="F:metal ion binding"/>
    <property type="evidence" value="ECO:0007669"/>
    <property type="project" value="UniProtKB-KW"/>
</dbReference>
<keyword evidence="3" id="KW-0479">Metal-binding</keyword>
<evidence type="ECO:0000256" key="5">
    <source>
        <dbReference type="ARBA" id="ARBA00023004"/>
    </source>
</evidence>
<dbReference type="NCBIfam" id="TIGR02666">
    <property type="entry name" value="moaA"/>
    <property type="match status" value="1"/>
</dbReference>
<dbReference type="EMBL" id="NSIT01000069">
    <property type="protein sequence ID" value="PJE79436.1"/>
    <property type="molecule type" value="Genomic_DNA"/>
</dbReference>
<dbReference type="GO" id="GO:0051539">
    <property type="term" value="F:4 iron, 4 sulfur cluster binding"/>
    <property type="evidence" value="ECO:0007669"/>
    <property type="project" value="UniProtKB-KW"/>
</dbReference>
<dbReference type="SFLD" id="SFLDG01386">
    <property type="entry name" value="main_SPASM_domain-containing"/>
    <property type="match status" value="1"/>
</dbReference>
<dbReference type="InterPro" id="IPR013785">
    <property type="entry name" value="Aldolase_TIM"/>
</dbReference>
<dbReference type="GO" id="GO:0005525">
    <property type="term" value="F:GTP binding"/>
    <property type="evidence" value="ECO:0007669"/>
    <property type="project" value="UniProtKB-KW"/>
</dbReference>
<keyword evidence="2" id="KW-0949">S-adenosyl-L-methionine</keyword>
<dbReference type="PANTHER" id="PTHR22960">
    <property type="entry name" value="MOLYBDOPTERIN COFACTOR SYNTHESIS PROTEIN A"/>
    <property type="match status" value="1"/>
</dbReference>
<dbReference type="Gene3D" id="3.20.20.70">
    <property type="entry name" value="Aldolase class I"/>
    <property type="match status" value="1"/>
</dbReference>
<name>A0A2H9T874_9ZZZZ</name>
<evidence type="ECO:0000256" key="7">
    <source>
        <dbReference type="ARBA" id="ARBA00023134"/>
    </source>
</evidence>
<keyword evidence="9 11" id="KW-0456">Lyase</keyword>
<dbReference type="PROSITE" id="PS51918">
    <property type="entry name" value="RADICAL_SAM"/>
    <property type="match status" value="1"/>
</dbReference>
<comment type="caution">
    <text evidence="11">The sequence shown here is derived from an EMBL/GenBank/DDBJ whole genome shotgun (WGS) entry which is preliminary data.</text>
</comment>